<dbReference type="GO" id="GO:0005509">
    <property type="term" value="F:calcium ion binding"/>
    <property type="evidence" value="ECO:0007669"/>
    <property type="project" value="InterPro"/>
</dbReference>
<feature type="domain" description="EF-hand" evidence="3">
    <location>
        <begin position="70"/>
        <end position="93"/>
    </location>
</feature>
<dbReference type="InterPro" id="IPR018247">
    <property type="entry name" value="EF_Hand_1_Ca_BS"/>
</dbReference>
<accession>A0A918VDR2</accession>
<keyword evidence="1" id="KW-0479">Metal-binding</keyword>
<dbReference type="Pfam" id="PF13499">
    <property type="entry name" value="EF-hand_7"/>
    <property type="match status" value="1"/>
</dbReference>
<dbReference type="PROSITE" id="PS50222">
    <property type="entry name" value="EF_HAND_2"/>
    <property type="match status" value="3"/>
</dbReference>
<dbReference type="SMART" id="SM00054">
    <property type="entry name" value="EFh"/>
    <property type="match status" value="4"/>
</dbReference>
<reference evidence="4" key="2">
    <citation type="submission" date="2020-09" db="EMBL/GenBank/DDBJ databases">
        <authorList>
            <person name="Sun Q."/>
            <person name="Ohkuma M."/>
        </authorList>
    </citation>
    <scope>NUCLEOTIDE SEQUENCE</scope>
    <source>
        <strain evidence="4">JCM 4834</strain>
    </source>
</reference>
<dbReference type="AlphaFoldDB" id="A0A918VDR2"/>
<feature type="domain" description="EF-hand" evidence="3">
    <location>
        <begin position="136"/>
        <end position="171"/>
    </location>
</feature>
<gene>
    <name evidence="4" type="ORF">GCM10010371_61620</name>
</gene>
<protein>
    <recommendedName>
        <fullName evidence="3">EF-hand domain-containing protein</fullName>
    </recommendedName>
</protein>
<proteinExistence type="predicted"/>
<dbReference type="PROSITE" id="PS00018">
    <property type="entry name" value="EF_HAND_1"/>
    <property type="match status" value="2"/>
</dbReference>
<dbReference type="RefSeq" id="WP_229886882.1">
    <property type="nucleotide sequence ID" value="NZ_BMVX01000034.1"/>
</dbReference>
<dbReference type="InterPro" id="IPR011992">
    <property type="entry name" value="EF-hand-dom_pair"/>
</dbReference>
<evidence type="ECO:0000313" key="5">
    <source>
        <dbReference type="Proteomes" id="UP000634660"/>
    </source>
</evidence>
<keyword evidence="2" id="KW-0677">Repeat</keyword>
<dbReference type="Pfam" id="PF13202">
    <property type="entry name" value="EF-hand_5"/>
    <property type="match status" value="1"/>
</dbReference>
<reference evidence="4" key="1">
    <citation type="journal article" date="2014" name="Int. J. Syst. Evol. Microbiol.">
        <title>Complete genome sequence of Corynebacterium casei LMG S-19264T (=DSM 44701T), isolated from a smear-ripened cheese.</title>
        <authorList>
            <consortium name="US DOE Joint Genome Institute (JGI-PGF)"/>
            <person name="Walter F."/>
            <person name="Albersmeier A."/>
            <person name="Kalinowski J."/>
            <person name="Ruckert C."/>
        </authorList>
    </citation>
    <scope>NUCLEOTIDE SEQUENCE</scope>
    <source>
        <strain evidence="4">JCM 4834</strain>
    </source>
</reference>
<feature type="domain" description="EF-hand" evidence="3">
    <location>
        <begin position="7"/>
        <end position="42"/>
    </location>
</feature>
<name>A0A918VDR2_9ACTN</name>
<dbReference type="PANTHER" id="PTHR45942">
    <property type="entry name" value="PROTEIN PHOSPATASE 3 REGULATORY SUBUNIT B ALPHA ISOFORM TYPE 1"/>
    <property type="match status" value="1"/>
</dbReference>
<evidence type="ECO:0000259" key="3">
    <source>
        <dbReference type="PROSITE" id="PS50222"/>
    </source>
</evidence>
<dbReference type="Proteomes" id="UP000634660">
    <property type="component" value="Unassembled WGS sequence"/>
</dbReference>
<sequence length="185" mass="20376">MNAATGVLDRKLDRAFAMLDVDGDGNLREEDLLVLGNRLAAAFDLSGDATKIARLRGAFTQLWIHDLSTMDSDQDGVLDRAEFVAGMRKAAANDREGILQRLSVMVDAWMDIADTDGNGLIDEDEFQTMYIKSLGTSPQDLKVAFARLDVDGDGNLGRDEIRRATEEFYTSEDPQAPGNWLFGNL</sequence>
<organism evidence="4 5">
    <name type="scientific">Streptomyces subrutilus</name>
    <dbReference type="NCBI Taxonomy" id="36818"/>
    <lineage>
        <taxon>Bacteria</taxon>
        <taxon>Bacillati</taxon>
        <taxon>Actinomycetota</taxon>
        <taxon>Actinomycetes</taxon>
        <taxon>Kitasatosporales</taxon>
        <taxon>Streptomycetaceae</taxon>
        <taxon>Streptomyces</taxon>
    </lineage>
</organism>
<evidence type="ECO:0000256" key="2">
    <source>
        <dbReference type="ARBA" id="ARBA00022737"/>
    </source>
</evidence>
<dbReference type="Gene3D" id="1.10.238.10">
    <property type="entry name" value="EF-hand"/>
    <property type="match status" value="1"/>
</dbReference>
<dbReference type="SUPFAM" id="SSF47473">
    <property type="entry name" value="EF-hand"/>
    <property type="match status" value="1"/>
</dbReference>
<dbReference type="InterPro" id="IPR002048">
    <property type="entry name" value="EF_hand_dom"/>
</dbReference>
<dbReference type="EMBL" id="BMVX01000034">
    <property type="protein sequence ID" value="GGZ93443.1"/>
    <property type="molecule type" value="Genomic_DNA"/>
</dbReference>
<comment type="caution">
    <text evidence="4">The sequence shown here is derived from an EMBL/GenBank/DDBJ whole genome shotgun (WGS) entry which is preliminary data.</text>
</comment>
<evidence type="ECO:0000313" key="4">
    <source>
        <dbReference type="EMBL" id="GGZ93443.1"/>
    </source>
</evidence>
<evidence type="ECO:0000256" key="1">
    <source>
        <dbReference type="ARBA" id="ARBA00022723"/>
    </source>
</evidence>